<accession>A0A9D3LNV9</accession>
<dbReference type="EMBL" id="JAFIRN010000017">
    <property type="protein sequence ID" value="KAG5832929.1"/>
    <property type="molecule type" value="Genomic_DNA"/>
</dbReference>
<comment type="caution">
    <text evidence="1">The sequence shown here is derived from an EMBL/GenBank/DDBJ whole genome shotgun (WGS) entry which is preliminary data.</text>
</comment>
<reference evidence="1" key="1">
    <citation type="submission" date="2021-01" db="EMBL/GenBank/DDBJ databases">
        <title>A chromosome-scale assembly of European eel, Anguilla anguilla.</title>
        <authorList>
            <person name="Henkel C."/>
            <person name="Jong-Raadsen S.A."/>
            <person name="Dufour S."/>
            <person name="Weltzien F.-A."/>
            <person name="Palstra A.P."/>
            <person name="Pelster B."/>
            <person name="Spaink H.P."/>
            <person name="Van Den Thillart G.E."/>
            <person name="Jansen H."/>
            <person name="Zahm M."/>
            <person name="Klopp C."/>
            <person name="Cedric C."/>
            <person name="Louis A."/>
            <person name="Berthelot C."/>
            <person name="Parey E."/>
            <person name="Roest Crollius H."/>
            <person name="Montfort J."/>
            <person name="Robinson-Rechavi M."/>
            <person name="Bucao C."/>
            <person name="Bouchez O."/>
            <person name="Gislard M."/>
            <person name="Lluch J."/>
            <person name="Milhes M."/>
            <person name="Lampietro C."/>
            <person name="Lopez Roques C."/>
            <person name="Donnadieu C."/>
            <person name="Braasch I."/>
            <person name="Desvignes T."/>
            <person name="Postlethwait J."/>
            <person name="Bobe J."/>
            <person name="Guiguen Y."/>
            <person name="Dirks R."/>
        </authorList>
    </citation>
    <scope>NUCLEOTIDE SEQUENCE</scope>
    <source>
        <strain evidence="1">Tag_6206</strain>
        <tissue evidence="1">Liver</tissue>
    </source>
</reference>
<name>A0A9D3LNV9_ANGAN</name>
<dbReference type="Proteomes" id="UP001044222">
    <property type="component" value="Chromosome 17"/>
</dbReference>
<sequence>MLSRASATARQQPD</sequence>
<evidence type="ECO:0000313" key="1">
    <source>
        <dbReference type="EMBL" id="KAG5832929.1"/>
    </source>
</evidence>
<protein>
    <submittedName>
        <fullName evidence="1">Uncharacterized protein</fullName>
    </submittedName>
</protein>
<gene>
    <name evidence="1" type="ORF">ANANG_G00296410</name>
</gene>
<proteinExistence type="predicted"/>
<keyword evidence="2" id="KW-1185">Reference proteome</keyword>
<evidence type="ECO:0000313" key="2">
    <source>
        <dbReference type="Proteomes" id="UP001044222"/>
    </source>
</evidence>
<organism evidence="1 2">
    <name type="scientific">Anguilla anguilla</name>
    <name type="common">European freshwater eel</name>
    <name type="synonym">Muraena anguilla</name>
    <dbReference type="NCBI Taxonomy" id="7936"/>
    <lineage>
        <taxon>Eukaryota</taxon>
        <taxon>Metazoa</taxon>
        <taxon>Chordata</taxon>
        <taxon>Craniata</taxon>
        <taxon>Vertebrata</taxon>
        <taxon>Euteleostomi</taxon>
        <taxon>Actinopterygii</taxon>
        <taxon>Neopterygii</taxon>
        <taxon>Teleostei</taxon>
        <taxon>Anguilliformes</taxon>
        <taxon>Anguillidae</taxon>
        <taxon>Anguilla</taxon>
    </lineage>
</organism>